<dbReference type="KEGG" id="tot:TOT_030000574"/>
<dbReference type="EMBL" id="AP011948">
    <property type="protein sequence ID" value="BAM41311.1"/>
    <property type="molecule type" value="Genomic_DNA"/>
</dbReference>
<dbReference type="OMA" id="LEIHYKI"/>
<dbReference type="Proteomes" id="UP000003786">
    <property type="component" value="Chromosome 3"/>
</dbReference>
<gene>
    <name evidence="2" type="ORF">TOT_030000574</name>
</gene>
<accession>J4C3Z8</accession>
<feature type="signal peptide" evidence="1">
    <location>
        <begin position="1"/>
        <end position="20"/>
    </location>
</feature>
<sequence length="231" mass="26896">MLICELWVYLLIIYIKTCPCIKISRNAPCLISIPDLSRRFERTWLFINEIDPTAPNIIKKELLSQLKEFDLDDPTFTEASNQLDKIAHNISDRILRKKNKFKLENLFILKEIRDVPQFLKFLSPFRENPIVYSIWNIKPNFLPTGAKLVLEIQYRFPIKLKGVPTMYFSPVVTYKADFNPGASTCVSHDVDSMFSNETITLDTDPLIPWKTHKVGSFMMYPPLVNFAFNVK</sequence>
<dbReference type="GeneID" id="20715742"/>
<dbReference type="RefSeq" id="XP_009691612.1">
    <property type="nucleotide sequence ID" value="XM_009693317.1"/>
</dbReference>
<reference evidence="2 3" key="1">
    <citation type="journal article" date="2012" name="MBio">
        <title>Comparative genome analysis of three eukaryotic parasites with differing abilities to transform leukocytes reveals key mediators of Theileria-induced leukocyte transformation.</title>
        <authorList>
            <person name="Hayashida K."/>
            <person name="Hara Y."/>
            <person name="Abe T."/>
            <person name="Yamasaki C."/>
            <person name="Toyoda A."/>
            <person name="Kosuge T."/>
            <person name="Suzuki Y."/>
            <person name="Sato Y."/>
            <person name="Kawashima S."/>
            <person name="Katayama T."/>
            <person name="Wakaguri H."/>
            <person name="Inoue N."/>
            <person name="Homma K."/>
            <person name="Tada-Umezaki M."/>
            <person name="Yagi Y."/>
            <person name="Fujii Y."/>
            <person name="Habara T."/>
            <person name="Kanehisa M."/>
            <person name="Watanabe H."/>
            <person name="Ito K."/>
            <person name="Gojobori T."/>
            <person name="Sugawara H."/>
            <person name="Imanishi T."/>
            <person name="Weir W."/>
            <person name="Gardner M."/>
            <person name="Pain A."/>
            <person name="Shiels B."/>
            <person name="Hattori M."/>
            <person name="Nene V."/>
            <person name="Sugimoto C."/>
        </authorList>
    </citation>
    <scope>NUCLEOTIDE SEQUENCE [LARGE SCALE GENOMIC DNA]</scope>
    <source>
        <strain evidence="2 3">Shintoku</strain>
    </source>
</reference>
<keyword evidence="3" id="KW-1185">Reference proteome</keyword>
<protein>
    <submittedName>
        <fullName evidence="2">Uncharacterized protein</fullName>
    </submittedName>
</protein>
<dbReference type="AlphaFoldDB" id="J4C3Z8"/>
<dbReference type="VEuPathDB" id="PiroplasmaDB:TOT_030000574"/>
<feature type="chain" id="PRO_5003778141" evidence="1">
    <location>
        <begin position="21"/>
        <end position="231"/>
    </location>
</feature>
<keyword evidence="1" id="KW-0732">Signal</keyword>
<evidence type="ECO:0000313" key="2">
    <source>
        <dbReference type="EMBL" id="BAM41311.1"/>
    </source>
</evidence>
<name>J4C3Z8_THEOR</name>
<proteinExistence type="predicted"/>
<evidence type="ECO:0000256" key="1">
    <source>
        <dbReference type="SAM" id="SignalP"/>
    </source>
</evidence>
<organism evidence="2 3">
    <name type="scientific">Theileria orientalis strain Shintoku</name>
    <dbReference type="NCBI Taxonomy" id="869250"/>
    <lineage>
        <taxon>Eukaryota</taxon>
        <taxon>Sar</taxon>
        <taxon>Alveolata</taxon>
        <taxon>Apicomplexa</taxon>
        <taxon>Aconoidasida</taxon>
        <taxon>Piroplasmida</taxon>
        <taxon>Theileriidae</taxon>
        <taxon>Theileria</taxon>
    </lineage>
</organism>
<evidence type="ECO:0000313" key="3">
    <source>
        <dbReference type="Proteomes" id="UP000003786"/>
    </source>
</evidence>
<dbReference type="OrthoDB" id="359988at2759"/>
<dbReference type="eggNOG" id="ENOG502QWU3">
    <property type="taxonomic scope" value="Eukaryota"/>
</dbReference>